<gene>
    <name evidence="2" type="ORF">LCGC14_2151510</name>
</gene>
<proteinExistence type="predicted"/>
<name>A0A0F9GRT2_9ZZZZ</name>
<accession>A0A0F9GRT2</accession>
<dbReference type="InterPro" id="IPR056906">
    <property type="entry name" value="ORF2/G2P_dom"/>
</dbReference>
<dbReference type="EMBL" id="LAZR01027421">
    <property type="protein sequence ID" value="KKL65787.1"/>
    <property type="molecule type" value="Genomic_DNA"/>
</dbReference>
<comment type="caution">
    <text evidence="2">The sequence shown here is derived from an EMBL/GenBank/DDBJ whole genome shotgun (WGS) entry which is preliminary data.</text>
</comment>
<protein>
    <recommendedName>
        <fullName evidence="1">Replication-associated protein ORF2/G2P domain-containing protein</fullName>
    </recommendedName>
</protein>
<feature type="domain" description="Replication-associated protein ORF2/G2P" evidence="1">
    <location>
        <begin position="95"/>
        <end position="193"/>
    </location>
</feature>
<evidence type="ECO:0000313" key="2">
    <source>
        <dbReference type="EMBL" id="KKL65787.1"/>
    </source>
</evidence>
<sequence>MSYQSLYRPSEKPTVKVHPVFNGIDCDDPLPILGIDINEHQKLILVRCRKYDSCLGCFKHRKSVILAKLLQRWEKLEPKPQRVYLWTFGTSMKDGPTNRSVLTKYWQRFRKILWIESRRKNFSWKPLFWVAESGTRGGRLHIHAIIEGFFSQKRALRIWRKISNEKSNVNYAKDDPFKPLKSFYYVAKYLAKEGARYYWMGRLFKVGQDTYESPKCEICGEEFTIWMVGVVYAEYFQYNLYDYAKNA</sequence>
<evidence type="ECO:0000259" key="1">
    <source>
        <dbReference type="Pfam" id="PF23343"/>
    </source>
</evidence>
<reference evidence="2" key="1">
    <citation type="journal article" date="2015" name="Nature">
        <title>Complex archaea that bridge the gap between prokaryotes and eukaryotes.</title>
        <authorList>
            <person name="Spang A."/>
            <person name="Saw J.H."/>
            <person name="Jorgensen S.L."/>
            <person name="Zaremba-Niedzwiedzka K."/>
            <person name="Martijn J."/>
            <person name="Lind A.E."/>
            <person name="van Eijk R."/>
            <person name="Schleper C."/>
            <person name="Guy L."/>
            <person name="Ettema T.J."/>
        </authorList>
    </citation>
    <scope>NUCLEOTIDE SEQUENCE</scope>
</reference>
<organism evidence="2">
    <name type="scientific">marine sediment metagenome</name>
    <dbReference type="NCBI Taxonomy" id="412755"/>
    <lineage>
        <taxon>unclassified sequences</taxon>
        <taxon>metagenomes</taxon>
        <taxon>ecological metagenomes</taxon>
    </lineage>
</organism>
<dbReference type="AlphaFoldDB" id="A0A0F9GRT2"/>
<dbReference type="Pfam" id="PF23343">
    <property type="entry name" value="REP_ORF2-G2P"/>
    <property type="match status" value="1"/>
</dbReference>